<protein>
    <submittedName>
        <fullName evidence="1">DNA-binding protein (MmcQ/YjbR family)</fullName>
    </submittedName>
</protein>
<dbReference type="SUPFAM" id="SSF142906">
    <property type="entry name" value="YjbR-like"/>
    <property type="match status" value="1"/>
</dbReference>
<dbReference type="InterPro" id="IPR038056">
    <property type="entry name" value="YjbR-like_sf"/>
</dbReference>
<sequence length="124" mass="13624">MTRGKFNAFCRRLPATTHVVQWGGSHVWKVGGKVFAIASGKHGEPSVTFKVSDIAYEMLKDQPGLRPAPYLASRGMKWIQHFAKPGLPDAALGDYIRQSHSIVSQGLSKKRRLELGLAMPVPQA</sequence>
<reference evidence="1 2" key="1">
    <citation type="submission" date="2024-02" db="EMBL/GenBank/DDBJ databases">
        <title>Adaptive strategies in a cosmopolitan and abundant soil bacterium.</title>
        <authorList>
            <person name="Carini P."/>
        </authorList>
    </citation>
    <scope>NUCLEOTIDE SEQUENCE [LARGE SCALE GENOMIC DNA]</scope>
    <source>
        <strain evidence="1 2">AZCC 1608</strain>
    </source>
</reference>
<dbReference type="GO" id="GO:0003677">
    <property type="term" value="F:DNA binding"/>
    <property type="evidence" value="ECO:0007669"/>
    <property type="project" value="UniProtKB-KW"/>
</dbReference>
<gene>
    <name evidence="1" type="ORF">V1286_002851</name>
</gene>
<dbReference type="Pfam" id="PF04237">
    <property type="entry name" value="YjbR"/>
    <property type="match status" value="1"/>
</dbReference>
<evidence type="ECO:0000313" key="1">
    <source>
        <dbReference type="EMBL" id="MEH2555322.1"/>
    </source>
</evidence>
<dbReference type="PANTHER" id="PTHR35145">
    <property type="entry name" value="CYTOPLASMIC PROTEIN-RELATED"/>
    <property type="match status" value="1"/>
</dbReference>
<dbReference type="EMBL" id="JAZHRV010000001">
    <property type="protein sequence ID" value="MEH2555322.1"/>
    <property type="molecule type" value="Genomic_DNA"/>
</dbReference>
<dbReference type="Gene3D" id="3.90.1150.30">
    <property type="match status" value="1"/>
</dbReference>
<evidence type="ECO:0000313" key="2">
    <source>
        <dbReference type="Proteomes" id="UP001364224"/>
    </source>
</evidence>
<dbReference type="InterPro" id="IPR007351">
    <property type="entry name" value="YjbR"/>
</dbReference>
<dbReference type="InterPro" id="IPR058532">
    <property type="entry name" value="YjbR/MT2646/Rv2570-like"/>
</dbReference>
<dbReference type="RefSeq" id="WP_334480365.1">
    <property type="nucleotide sequence ID" value="NZ_JAZHRV010000001.1"/>
</dbReference>
<proteinExistence type="predicted"/>
<dbReference type="Proteomes" id="UP001364224">
    <property type="component" value="Unassembled WGS sequence"/>
</dbReference>
<accession>A0ABU8BB06</accession>
<keyword evidence="2" id="KW-1185">Reference proteome</keyword>
<dbReference type="PANTHER" id="PTHR35145:SF1">
    <property type="entry name" value="CYTOPLASMIC PROTEIN"/>
    <property type="match status" value="1"/>
</dbReference>
<organism evidence="1 2">
    <name type="scientific">Bradyrhizobium algeriense</name>
    <dbReference type="NCBI Taxonomy" id="634784"/>
    <lineage>
        <taxon>Bacteria</taxon>
        <taxon>Pseudomonadati</taxon>
        <taxon>Pseudomonadota</taxon>
        <taxon>Alphaproteobacteria</taxon>
        <taxon>Hyphomicrobiales</taxon>
        <taxon>Nitrobacteraceae</taxon>
        <taxon>Bradyrhizobium</taxon>
    </lineage>
</organism>
<comment type="caution">
    <text evidence="1">The sequence shown here is derived from an EMBL/GenBank/DDBJ whole genome shotgun (WGS) entry which is preliminary data.</text>
</comment>
<keyword evidence="1" id="KW-0238">DNA-binding</keyword>
<name>A0ABU8BB06_9BRAD</name>